<comment type="caution">
    <text evidence="1">The sequence shown here is derived from an EMBL/GenBank/DDBJ whole genome shotgun (WGS) entry which is preliminary data.</text>
</comment>
<protein>
    <submittedName>
        <fullName evidence="1">Uncharacterized protein</fullName>
    </submittedName>
</protein>
<organism evidence="1 2">
    <name type="scientific">Coptis chinensis</name>
    <dbReference type="NCBI Taxonomy" id="261450"/>
    <lineage>
        <taxon>Eukaryota</taxon>
        <taxon>Viridiplantae</taxon>
        <taxon>Streptophyta</taxon>
        <taxon>Embryophyta</taxon>
        <taxon>Tracheophyta</taxon>
        <taxon>Spermatophyta</taxon>
        <taxon>Magnoliopsida</taxon>
        <taxon>Ranunculales</taxon>
        <taxon>Ranunculaceae</taxon>
        <taxon>Coptidoideae</taxon>
        <taxon>Coptis</taxon>
    </lineage>
</organism>
<keyword evidence="2" id="KW-1185">Reference proteome</keyword>
<evidence type="ECO:0000313" key="2">
    <source>
        <dbReference type="Proteomes" id="UP000631114"/>
    </source>
</evidence>
<evidence type="ECO:0000313" key="1">
    <source>
        <dbReference type="EMBL" id="KAF9600237.1"/>
    </source>
</evidence>
<dbReference type="EMBL" id="JADFTS010000006">
    <property type="protein sequence ID" value="KAF9600237.1"/>
    <property type="molecule type" value="Genomic_DNA"/>
</dbReference>
<feature type="non-terminal residue" evidence="1">
    <location>
        <position position="1"/>
    </location>
</feature>
<reference evidence="1 2" key="1">
    <citation type="submission" date="2020-10" db="EMBL/GenBank/DDBJ databases">
        <title>The Coptis chinensis genome and diversification of protoberbering-type alkaloids.</title>
        <authorList>
            <person name="Wang B."/>
            <person name="Shu S."/>
            <person name="Song C."/>
            <person name="Liu Y."/>
        </authorList>
    </citation>
    <scope>NUCLEOTIDE SEQUENCE [LARGE SCALE GENOMIC DNA]</scope>
    <source>
        <strain evidence="1">HL-2020</strain>
        <tissue evidence="1">Leaf</tissue>
    </source>
</reference>
<name>A0A835HL20_9MAGN</name>
<dbReference type="AlphaFoldDB" id="A0A835HL20"/>
<accession>A0A835HL20</accession>
<gene>
    <name evidence="1" type="ORF">IFM89_005061</name>
</gene>
<dbReference type="Proteomes" id="UP000631114">
    <property type="component" value="Unassembled WGS sequence"/>
</dbReference>
<proteinExistence type="predicted"/>
<sequence>MVCDIGSDLSPPKAYVLTDRFQKADYQQKKNLVEWAGELLLVIIFVAEFDDDDPVGDELIVYTASKFEVYKLDIDDYTCGYHEIGIPGGRDMGVFDMENE</sequence>